<organism evidence="2 4">
    <name type="scientific">Ralstonia mannitolilytica</name>
    <dbReference type="NCBI Taxonomy" id="105219"/>
    <lineage>
        <taxon>Bacteria</taxon>
        <taxon>Pseudomonadati</taxon>
        <taxon>Pseudomonadota</taxon>
        <taxon>Betaproteobacteria</taxon>
        <taxon>Burkholderiales</taxon>
        <taxon>Burkholderiaceae</taxon>
        <taxon>Ralstonia</taxon>
    </lineage>
</organism>
<comment type="caution">
    <text evidence="2">The sequence shown here is derived from an EMBL/GenBank/DDBJ whole genome shotgun (WGS) entry which is preliminary data.</text>
</comment>
<proteinExistence type="predicted"/>
<protein>
    <submittedName>
        <fullName evidence="2">Uncharacterized protein</fullName>
    </submittedName>
</protein>
<name>A0AAD2AQ43_9RALS</name>
<keyword evidence="5" id="KW-1185">Reference proteome</keyword>
<accession>A0AAD2AQ43</accession>
<dbReference type="EMBL" id="CAUDKV010000006">
    <property type="protein sequence ID" value="CAJ0865921.1"/>
    <property type="molecule type" value="Genomic_DNA"/>
</dbReference>
<evidence type="ECO:0000256" key="1">
    <source>
        <dbReference type="SAM" id="MobiDB-lite"/>
    </source>
</evidence>
<dbReference type="AlphaFoldDB" id="A0AAD2AQ43"/>
<dbReference type="Proteomes" id="UP001190002">
    <property type="component" value="Unassembled WGS sequence"/>
</dbReference>
<evidence type="ECO:0000313" key="2">
    <source>
        <dbReference type="EMBL" id="CAJ0681792.1"/>
    </source>
</evidence>
<evidence type="ECO:0000313" key="4">
    <source>
        <dbReference type="Proteomes" id="UP001190002"/>
    </source>
</evidence>
<sequence length="36" mass="3442">MAAPSVPGTYGQSPDAVPLPSEAPPPVAAAAKPDAL</sequence>
<feature type="region of interest" description="Disordered" evidence="1">
    <location>
        <begin position="1"/>
        <end position="36"/>
    </location>
</feature>
<reference evidence="2 5" key="1">
    <citation type="submission" date="2023-07" db="EMBL/GenBank/DDBJ databases">
        <authorList>
            <person name="Peeters C."/>
        </authorList>
    </citation>
    <scope>NUCLEOTIDE SEQUENCE</scope>
    <source>
        <strain evidence="3 5">R-77569</strain>
        <strain evidence="2">R-77591</strain>
    </source>
</reference>
<gene>
    <name evidence="3" type="ORF">R77569_01839</name>
    <name evidence="2" type="ORF">R77591_01511</name>
</gene>
<dbReference type="EMBL" id="CATVXE010000005">
    <property type="protein sequence ID" value="CAJ0681792.1"/>
    <property type="molecule type" value="Genomic_DNA"/>
</dbReference>
<dbReference type="Proteomes" id="UP001190452">
    <property type="component" value="Unassembled WGS sequence"/>
</dbReference>
<evidence type="ECO:0000313" key="3">
    <source>
        <dbReference type="EMBL" id="CAJ0865921.1"/>
    </source>
</evidence>
<evidence type="ECO:0000313" key="5">
    <source>
        <dbReference type="Proteomes" id="UP001190452"/>
    </source>
</evidence>